<dbReference type="InterPro" id="IPR016942">
    <property type="entry name" value="UCP030042"/>
</dbReference>
<evidence type="ECO:0000256" key="1">
    <source>
        <dbReference type="SAM" id="Phobius"/>
    </source>
</evidence>
<dbReference type="Proteomes" id="UP000262939">
    <property type="component" value="Unassembled WGS sequence"/>
</dbReference>
<dbReference type="AlphaFoldDB" id="A0A372L8L2"/>
<name>A0A372L8L2_9BACI</name>
<feature type="domain" description="DUF4395" evidence="2">
    <location>
        <begin position="3"/>
        <end position="125"/>
    </location>
</feature>
<reference evidence="3 4" key="1">
    <citation type="submission" date="2018-08" db="EMBL/GenBank/DDBJ databases">
        <title>Bacillus chawlae sp. nov., Bacillus glennii sp. nov., and Bacillus saganii sp. nov. Isolated from the Vehicle Assembly Building at Kennedy Space Center where the Viking Spacecraft were Assembled.</title>
        <authorList>
            <person name="Seuylemezian A."/>
            <person name="Vaishampayan P."/>
        </authorList>
    </citation>
    <scope>NUCLEOTIDE SEQUENCE [LARGE SCALE GENOMIC DNA]</scope>
    <source>
        <strain evidence="3 4">V44-8</strain>
    </source>
</reference>
<dbReference type="EMBL" id="QVTD01000016">
    <property type="protein sequence ID" value="RFU61257.1"/>
    <property type="molecule type" value="Genomic_DNA"/>
</dbReference>
<feature type="transmembrane region" description="Helical" evidence="1">
    <location>
        <begin position="12"/>
        <end position="42"/>
    </location>
</feature>
<proteinExistence type="predicted"/>
<keyword evidence="1" id="KW-0472">Membrane</keyword>
<dbReference type="PIRSF" id="PIRSF030042">
    <property type="entry name" value="UCP030042"/>
    <property type="match status" value="1"/>
</dbReference>
<keyword evidence="4" id="KW-1185">Reference proteome</keyword>
<sequence length="135" mass="15211">MGIPKPLVQLNQLFIVLSVLTALASNKLILVLPFAIGVYTLITKKNPIISAGKMFLKKPLSHYVMEDKDQQIFNQWIATVCLGLSLAFFQLGWSTIAYVFSVMVLLAAGIALMGFCIGCAIRYRYIMWKHKRRLT</sequence>
<dbReference type="Pfam" id="PF14340">
    <property type="entry name" value="DUF4395"/>
    <property type="match status" value="1"/>
</dbReference>
<evidence type="ECO:0000259" key="2">
    <source>
        <dbReference type="Pfam" id="PF14340"/>
    </source>
</evidence>
<keyword evidence="1" id="KW-1133">Transmembrane helix</keyword>
<feature type="transmembrane region" description="Helical" evidence="1">
    <location>
        <begin position="97"/>
        <end position="123"/>
    </location>
</feature>
<gene>
    <name evidence="3" type="ORF">D0466_18760</name>
</gene>
<comment type="caution">
    <text evidence="3">The sequence shown here is derived from an EMBL/GenBank/DDBJ whole genome shotgun (WGS) entry which is preliminary data.</text>
</comment>
<dbReference type="RefSeq" id="WP_117324061.1">
    <property type="nucleotide sequence ID" value="NZ_QVTD01000016.1"/>
</dbReference>
<dbReference type="OrthoDB" id="2376580at2"/>
<dbReference type="InterPro" id="IPR025508">
    <property type="entry name" value="DUF4395"/>
</dbReference>
<protein>
    <submittedName>
        <fullName evidence="3">DUF4395 domain-containing protein</fullName>
    </submittedName>
</protein>
<evidence type="ECO:0000313" key="4">
    <source>
        <dbReference type="Proteomes" id="UP000262939"/>
    </source>
</evidence>
<keyword evidence="1" id="KW-0812">Transmembrane</keyword>
<evidence type="ECO:0000313" key="3">
    <source>
        <dbReference type="EMBL" id="RFU61257.1"/>
    </source>
</evidence>
<organism evidence="3 4">
    <name type="scientific">Peribacillus glennii</name>
    <dbReference type="NCBI Taxonomy" id="2303991"/>
    <lineage>
        <taxon>Bacteria</taxon>
        <taxon>Bacillati</taxon>
        <taxon>Bacillota</taxon>
        <taxon>Bacilli</taxon>
        <taxon>Bacillales</taxon>
        <taxon>Bacillaceae</taxon>
        <taxon>Peribacillus</taxon>
    </lineage>
</organism>
<accession>A0A372L8L2</accession>
<feature type="transmembrane region" description="Helical" evidence="1">
    <location>
        <begin position="72"/>
        <end position="91"/>
    </location>
</feature>